<evidence type="ECO:0000256" key="7">
    <source>
        <dbReference type="PROSITE-ProRule" id="PRU00134"/>
    </source>
</evidence>
<dbReference type="Gene3D" id="2.170.270.10">
    <property type="entry name" value="SET domain"/>
    <property type="match status" value="1"/>
</dbReference>
<name>A0A5E4PTP6_9NEOP</name>
<dbReference type="InterPro" id="IPR011990">
    <property type="entry name" value="TPR-like_helical_dom_sf"/>
</dbReference>
<reference evidence="10 11" key="1">
    <citation type="submission" date="2017-07" db="EMBL/GenBank/DDBJ databases">
        <authorList>
            <person name="Talla V."/>
            <person name="Backstrom N."/>
        </authorList>
    </citation>
    <scope>NUCLEOTIDE SEQUENCE [LARGE SCALE GENOMIC DNA]</scope>
</reference>
<dbReference type="PANTHER" id="PTHR46165:SF6">
    <property type="entry name" value="SET AND MYND DOMAIN-CONTAINING PROTEIN 4-LIKE PROTEIN"/>
    <property type="match status" value="1"/>
</dbReference>
<dbReference type="EMBL" id="FZQP02000360">
    <property type="protein sequence ID" value="VVC88627.1"/>
    <property type="molecule type" value="Genomic_DNA"/>
</dbReference>
<dbReference type="PANTHER" id="PTHR46165">
    <property type="entry name" value="SET AND MYND DOMAIN-CONTAINING PROTEIN 4"/>
    <property type="match status" value="1"/>
</dbReference>
<keyword evidence="2" id="KW-0808">Transferase</keyword>
<evidence type="ECO:0000256" key="1">
    <source>
        <dbReference type="ARBA" id="ARBA00022603"/>
    </source>
</evidence>
<dbReference type="PROSITE" id="PS50005">
    <property type="entry name" value="TPR"/>
    <property type="match status" value="1"/>
</dbReference>
<evidence type="ECO:0000256" key="6">
    <source>
        <dbReference type="ARBA" id="ARBA00022833"/>
    </source>
</evidence>
<dbReference type="Pfam" id="PF00856">
    <property type="entry name" value="SET"/>
    <property type="match status" value="1"/>
</dbReference>
<keyword evidence="5 7" id="KW-0863">Zinc-finger</keyword>
<keyword evidence="6" id="KW-0862">Zinc</keyword>
<evidence type="ECO:0000313" key="11">
    <source>
        <dbReference type="Proteomes" id="UP000324832"/>
    </source>
</evidence>
<dbReference type="InterPro" id="IPR046341">
    <property type="entry name" value="SET_dom_sf"/>
</dbReference>
<keyword evidence="1" id="KW-0489">Methyltransferase</keyword>
<dbReference type="GO" id="GO:0005737">
    <property type="term" value="C:cytoplasm"/>
    <property type="evidence" value="ECO:0007669"/>
    <property type="project" value="TreeGrafter"/>
</dbReference>
<dbReference type="InterPro" id="IPR052097">
    <property type="entry name" value="SET-MYND_domain_protein"/>
</dbReference>
<dbReference type="GO" id="GO:0008270">
    <property type="term" value="F:zinc ion binding"/>
    <property type="evidence" value="ECO:0007669"/>
    <property type="project" value="UniProtKB-KW"/>
</dbReference>
<keyword evidence="8" id="KW-0802">TPR repeat</keyword>
<evidence type="ECO:0000256" key="4">
    <source>
        <dbReference type="ARBA" id="ARBA00022723"/>
    </source>
</evidence>
<dbReference type="Proteomes" id="UP000324832">
    <property type="component" value="Unassembled WGS sequence"/>
</dbReference>
<dbReference type="PROSITE" id="PS01360">
    <property type="entry name" value="ZF_MYND_1"/>
    <property type="match status" value="1"/>
</dbReference>
<dbReference type="SUPFAM" id="SSF82199">
    <property type="entry name" value="SET domain"/>
    <property type="match status" value="1"/>
</dbReference>
<organism evidence="10 11">
    <name type="scientific">Leptidea sinapis</name>
    <dbReference type="NCBI Taxonomy" id="189913"/>
    <lineage>
        <taxon>Eukaryota</taxon>
        <taxon>Metazoa</taxon>
        <taxon>Ecdysozoa</taxon>
        <taxon>Arthropoda</taxon>
        <taxon>Hexapoda</taxon>
        <taxon>Insecta</taxon>
        <taxon>Pterygota</taxon>
        <taxon>Neoptera</taxon>
        <taxon>Endopterygota</taxon>
        <taxon>Lepidoptera</taxon>
        <taxon>Glossata</taxon>
        <taxon>Ditrysia</taxon>
        <taxon>Papilionoidea</taxon>
        <taxon>Pieridae</taxon>
        <taxon>Dismorphiinae</taxon>
        <taxon>Leptidea</taxon>
    </lineage>
</organism>
<dbReference type="GO" id="GO:0042826">
    <property type="term" value="F:histone deacetylase binding"/>
    <property type="evidence" value="ECO:0007669"/>
    <property type="project" value="TreeGrafter"/>
</dbReference>
<dbReference type="SUPFAM" id="SSF48452">
    <property type="entry name" value="TPR-like"/>
    <property type="match status" value="1"/>
</dbReference>
<protein>
    <recommendedName>
        <fullName evidence="9">MYND-type domain-containing protein</fullName>
    </recommendedName>
</protein>
<dbReference type="AlphaFoldDB" id="A0A5E4PTP6"/>
<dbReference type="PROSITE" id="PS50865">
    <property type="entry name" value="ZF_MYND_2"/>
    <property type="match status" value="1"/>
</dbReference>
<feature type="repeat" description="TPR" evidence="8">
    <location>
        <begin position="66"/>
        <end position="99"/>
    </location>
</feature>
<evidence type="ECO:0000256" key="8">
    <source>
        <dbReference type="PROSITE-ProRule" id="PRU00339"/>
    </source>
</evidence>
<evidence type="ECO:0000256" key="3">
    <source>
        <dbReference type="ARBA" id="ARBA00022691"/>
    </source>
</evidence>
<dbReference type="Gene3D" id="1.10.220.160">
    <property type="match status" value="1"/>
</dbReference>
<dbReference type="GO" id="GO:0008170">
    <property type="term" value="F:N-methyltransferase activity"/>
    <property type="evidence" value="ECO:0007669"/>
    <property type="project" value="UniProtKB-ARBA"/>
</dbReference>
<dbReference type="Pfam" id="PF01753">
    <property type="entry name" value="zf-MYND"/>
    <property type="match status" value="1"/>
</dbReference>
<feature type="domain" description="MYND-type" evidence="9">
    <location>
        <begin position="228"/>
        <end position="267"/>
    </location>
</feature>
<sequence length="567" mass="65622">MWLTNFHSLKSSNNIDTERKVYNALESDDLADIVMTALEILNLQTKCANKFIPQEEISMYKSEISSTIYREQGNNHFNNKEYKAALELYNKALMFAPVNSRAMALAYSNRSAILFKVNLFELCISDIEKSLAAECPSHIITKLQNRREAAEKNVGLYIYQYDDVIKNYAQNYFDVKQHQQIPYANIDVRLLDGEVKVTARSSIHSGKVITYEEPYMMTSITDNRLVLCHYCYKFVPNLIPCQNCCDVLYCSEDCKDLSFKEYHEIECKIMNFIELTEYEGVIHSLIFRTALKMKYGSSWNDFIKASKLMGSERIKSSNIETLNFTNKFSILCASENKPFIYGKKFNTSFVFAKLIQHLDKSRLFFPQSGKQKAMRAFARIMMHLYLYASVRKLYPYSFDAFLKLHLLVRVPSFGIYTFASKLNYSCKPNCLLISLNRKTYYIAIRNIKPGDELIVSDELFPDTDCKISAQDYNYVCDCLANKDQTSRDHISSEQKLYYNNLDIDNLITLGKDEKISFIFETTAKALDVLGDVPGSDEYKKVYRLFRFCLGALEFTQTESIFISPDMN</sequence>
<evidence type="ECO:0000256" key="2">
    <source>
        <dbReference type="ARBA" id="ARBA00022679"/>
    </source>
</evidence>
<dbReference type="GO" id="GO:0005634">
    <property type="term" value="C:nucleus"/>
    <property type="evidence" value="ECO:0007669"/>
    <property type="project" value="TreeGrafter"/>
</dbReference>
<dbReference type="GO" id="GO:0008276">
    <property type="term" value="F:protein methyltransferase activity"/>
    <property type="evidence" value="ECO:0007669"/>
    <property type="project" value="UniProtKB-ARBA"/>
</dbReference>
<keyword evidence="4" id="KW-0479">Metal-binding</keyword>
<dbReference type="Gene3D" id="1.25.40.10">
    <property type="entry name" value="Tetratricopeptide repeat domain"/>
    <property type="match status" value="1"/>
</dbReference>
<dbReference type="GO" id="GO:0032259">
    <property type="term" value="P:methylation"/>
    <property type="evidence" value="ECO:0007669"/>
    <property type="project" value="UniProtKB-KW"/>
</dbReference>
<dbReference type="InterPro" id="IPR019734">
    <property type="entry name" value="TPR_rpt"/>
</dbReference>
<evidence type="ECO:0000259" key="9">
    <source>
        <dbReference type="PROSITE" id="PS50865"/>
    </source>
</evidence>
<dbReference type="InterPro" id="IPR002893">
    <property type="entry name" value="Znf_MYND"/>
</dbReference>
<gene>
    <name evidence="10" type="ORF">LSINAPIS_LOCUS1953</name>
</gene>
<dbReference type="InterPro" id="IPR001214">
    <property type="entry name" value="SET_dom"/>
</dbReference>
<dbReference type="Gene3D" id="6.10.140.2220">
    <property type="match status" value="1"/>
</dbReference>
<evidence type="ECO:0000313" key="10">
    <source>
        <dbReference type="EMBL" id="VVC88627.1"/>
    </source>
</evidence>
<proteinExistence type="predicted"/>
<dbReference type="GO" id="GO:0008757">
    <property type="term" value="F:S-adenosylmethionine-dependent methyltransferase activity"/>
    <property type="evidence" value="ECO:0007669"/>
    <property type="project" value="UniProtKB-ARBA"/>
</dbReference>
<accession>A0A5E4PTP6</accession>
<keyword evidence="3" id="KW-0949">S-adenosyl-L-methionine</keyword>
<keyword evidence="11" id="KW-1185">Reference proteome</keyword>
<evidence type="ECO:0000256" key="5">
    <source>
        <dbReference type="ARBA" id="ARBA00022771"/>
    </source>
</evidence>
<dbReference type="SUPFAM" id="SSF144232">
    <property type="entry name" value="HIT/MYND zinc finger-like"/>
    <property type="match status" value="1"/>
</dbReference>